<reference evidence="15 16" key="1">
    <citation type="journal article" date="2016" name="Nat. Commun.">
        <title>Thousands of microbial genomes shed light on interconnected biogeochemical processes in an aquifer system.</title>
        <authorList>
            <person name="Anantharaman K."/>
            <person name="Brown C.T."/>
            <person name="Hug L.A."/>
            <person name="Sharon I."/>
            <person name="Castelle C.J."/>
            <person name="Probst A.J."/>
            <person name="Thomas B.C."/>
            <person name="Singh A."/>
            <person name="Wilkins M.J."/>
            <person name="Karaoz U."/>
            <person name="Brodie E.L."/>
            <person name="Williams K.H."/>
            <person name="Hubbard S.S."/>
            <person name="Banfield J.F."/>
        </authorList>
    </citation>
    <scope>NUCLEOTIDE SEQUENCE [LARGE SCALE GENOMIC DNA]</scope>
</reference>
<evidence type="ECO:0000256" key="10">
    <source>
        <dbReference type="ARBA" id="ARBA00023167"/>
    </source>
</evidence>
<dbReference type="AlphaFoldDB" id="A0A1G2SYB9"/>
<feature type="domain" description="Tetrahydrofolate dehydrogenase/cyclohydrolase catalytic" evidence="13">
    <location>
        <begin position="5"/>
        <end position="116"/>
    </location>
</feature>
<dbReference type="EC" id="3.5.4.9" evidence="12"/>
<comment type="caution">
    <text evidence="12">Lacks conserved residue(s) required for the propagation of feature annotation.</text>
</comment>
<evidence type="ECO:0000256" key="7">
    <source>
        <dbReference type="ARBA" id="ARBA00022857"/>
    </source>
</evidence>
<evidence type="ECO:0000256" key="4">
    <source>
        <dbReference type="ARBA" id="ARBA00022605"/>
    </source>
</evidence>
<dbReference type="Proteomes" id="UP000178107">
    <property type="component" value="Unassembled WGS sequence"/>
</dbReference>
<dbReference type="FunFam" id="3.40.50.10860:FF:000005">
    <property type="entry name" value="C-1-tetrahydrofolate synthase, cytoplasmic, putative"/>
    <property type="match status" value="1"/>
</dbReference>
<dbReference type="GO" id="GO:0004477">
    <property type="term" value="F:methenyltetrahydrofolate cyclohydrolase activity"/>
    <property type="evidence" value="ECO:0007669"/>
    <property type="project" value="UniProtKB-UniRule"/>
</dbReference>
<dbReference type="SUPFAM" id="SSF53223">
    <property type="entry name" value="Aminoacid dehydrogenase-like, N-terminal domain"/>
    <property type="match status" value="1"/>
</dbReference>
<dbReference type="Gene3D" id="3.40.50.10860">
    <property type="entry name" value="Leucine Dehydrogenase, chain A, domain 1"/>
    <property type="match status" value="1"/>
</dbReference>
<name>A0A1G2SYB9_9BACT</name>
<dbReference type="GO" id="GO:0006164">
    <property type="term" value="P:purine nucleotide biosynthetic process"/>
    <property type="evidence" value="ECO:0007669"/>
    <property type="project" value="UniProtKB-KW"/>
</dbReference>
<dbReference type="Pfam" id="PF02882">
    <property type="entry name" value="THF_DHG_CYH_C"/>
    <property type="match status" value="1"/>
</dbReference>
<evidence type="ECO:0000256" key="12">
    <source>
        <dbReference type="HAMAP-Rule" id="MF_01576"/>
    </source>
</evidence>
<evidence type="ECO:0000256" key="2">
    <source>
        <dbReference type="ARBA" id="ARBA00011738"/>
    </source>
</evidence>
<comment type="catalytic activity">
    <reaction evidence="12">
        <text>(6R)-5,10-methylene-5,6,7,8-tetrahydrofolate + NADP(+) = (6R)-5,10-methenyltetrahydrofolate + NADPH</text>
        <dbReference type="Rhea" id="RHEA:22812"/>
        <dbReference type="ChEBI" id="CHEBI:15636"/>
        <dbReference type="ChEBI" id="CHEBI:57455"/>
        <dbReference type="ChEBI" id="CHEBI:57783"/>
        <dbReference type="ChEBI" id="CHEBI:58349"/>
        <dbReference type="EC" id="1.5.1.5"/>
    </reaction>
</comment>
<organism evidence="15 16">
    <name type="scientific">Candidatus Zambryskibacteria bacterium RIFCSPHIGHO2_01_FULL_46_25</name>
    <dbReference type="NCBI Taxonomy" id="1802738"/>
    <lineage>
        <taxon>Bacteria</taxon>
        <taxon>Candidatus Zambryskiibacteriota</taxon>
    </lineage>
</organism>
<dbReference type="PANTHER" id="PTHR48099:SF5">
    <property type="entry name" value="C-1-TETRAHYDROFOLATE SYNTHASE, CYTOPLASMIC"/>
    <property type="match status" value="1"/>
</dbReference>
<dbReference type="GO" id="GO:0009086">
    <property type="term" value="P:methionine biosynthetic process"/>
    <property type="evidence" value="ECO:0007669"/>
    <property type="project" value="UniProtKB-KW"/>
</dbReference>
<dbReference type="HAMAP" id="MF_01576">
    <property type="entry name" value="THF_DHG_CYH"/>
    <property type="match status" value="1"/>
</dbReference>
<dbReference type="PROSITE" id="PS00766">
    <property type="entry name" value="THF_DHG_CYH_1"/>
    <property type="match status" value="1"/>
</dbReference>
<proteinExistence type="inferred from homology"/>
<feature type="binding site" evidence="12">
    <location>
        <begin position="150"/>
        <end position="152"/>
    </location>
    <ligand>
        <name>NADP(+)</name>
        <dbReference type="ChEBI" id="CHEBI:58349"/>
    </ligand>
</feature>
<protein>
    <recommendedName>
        <fullName evidence="12">Bifunctional protein FolD</fullName>
    </recommendedName>
    <domain>
        <recommendedName>
            <fullName evidence="12">Methylenetetrahydrofolate dehydrogenase</fullName>
            <ecNumber evidence="12">1.5.1.5</ecNumber>
        </recommendedName>
    </domain>
    <domain>
        <recommendedName>
            <fullName evidence="12">Methenyltetrahydrofolate cyclohydrolase</fullName>
            <ecNumber evidence="12">3.5.4.9</ecNumber>
        </recommendedName>
    </domain>
</protein>
<dbReference type="GO" id="GO:0004488">
    <property type="term" value="F:methylenetetrahydrofolate dehydrogenase (NADP+) activity"/>
    <property type="evidence" value="ECO:0007669"/>
    <property type="project" value="UniProtKB-UniRule"/>
</dbReference>
<evidence type="ECO:0000256" key="3">
    <source>
        <dbReference type="ARBA" id="ARBA00022563"/>
    </source>
</evidence>
<dbReference type="PANTHER" id="PTHR48099">
    <property type="entry name" value="C-1-TETRAHYDROFOLATE SYNTHASE, CYTOPLASMIC-RELATED"/>
    <property type="match status" value="1"/>
</dbReference>
<dbReference type="InterPro" id="IPR020867">
    <property type="entry name" value="THF_DH/CycHdrlase_CS"/>
</dbReference>
<dbReference type="SUPFAM" id="SSF51735">
    <property type="entry name" value="NAD(P)-binding Rossmann-fold domains"/>
    <property type="match status" value="1"/>
</dbReference>
<dbReference type="InterPro" id="IPR020631">
    <property type="entry name" value="THF_DH/CycHdrlase_NAD-bd_dom"/>
</dbReference>
<sequence>MTIILDGKKLSGKIASNLEGKISKLRKKPKLVIVQVGSTEESNRYIRRKIIFGERIGAEVAHRKYPTGITEKKLISEIGLLNSDRKIHGIIVQLPLPSHLDQGRIIGALDPVKDVDGFHGLFTPATAKGVIVMLDNYKVEIAGKKAVVVGKSELVGKPIALALLRSGATVTVCHKQTKNLKRETIQADILVVAAGHPKLITKSHVKKGAVVIDVGINVLKNGKLSGDVDFKKVSKIVRAISPVPGGIGPMTVASLFENLLEAYCLQT</sequence>
<keyword evidence="8 12" id="KW-0560">Oxidoreductase</keyword>
<evidence type="ECO:0000256" key="11">
    <source>
        <dbReference type="ARBA" id="ARBA00023268"/>
    </source>
</evidence>
<dbReference type="EMBL" id="MHVH01000006">
    <property type="protein sequence ID" value="OHA90030.1"/>
    <property type="molecule type" value="Genomic_DNA"/>
</dbReference>
<evidence type="ECO:0000256" key="8">
    <source>
        <dbReference type="ARBA" id="ARBA00023002"/>
    </source>
</evidence>
<evidence type="ECO:0000256" key="6">
    <source>
        <dbReference type="ARBA" id="ARBA00022801"/>
    </source>
</evidence>
<gene>
    <name evidence="12" type="primary">folD</name>
    <name evidence="15" type="ORF">A2838_00115</name>
</gene>
<evidence type="ECO:0000313" key="15">
    <source>
        <dbReference type="EMBL" id="OHA90030.1"/>
    </source>
</evidence>
<comment type="similarity">
    <text evidence="12">Belongs to the tetrahydrofolate dehydrogenase/cyclohydrolase family.</text>
</comment>
<keyword evidence="4 12" id="KW-0028">Amino-acid biosynthesis</keyword>
<evidence type="ECO:0000313" key="16">
    <source>
        <dbReference type="Proteomes" id="UP000178107"/>
    </source>
</evidence>
<keyword evidence="9 12" id="KW-0368">Histidine biosynthesis</keyword>
<dbReference type="Pfam" id="PF00763">
    <property type="entry name" value="THF_DHG_CYH"/>
    <property type="match status" value="1"/>
</dbReference>
<evidence type="ECO:0000256" key="9">
    <source>
        <dbReference type="ARBA" id="ARBA00023102"/>
    </source>
</evidence>
<feature type="domain" description="Tetrahydrofolate dehydrogenase/cyclohydrolase NAD(P)-binding" evidence="14">
    <location>
        <begin position="124"/>
        <end position="264"/>
    </location>
</feature>
<evidence type="ECO:0000256" key="1">
    <source>
        <dbReference type="ARBA" id="ARBA00004777"/>
    </source>
</evidence>
<dbReference type="UniPathway" id="UPA00193"/>
<dbReference type="Gene3D" id="3.40.50.720">
    <property type="entry name" value="NAD(P)-binding Rossmann-like Domain"/>
    <property type="match status" value="1"/>
</dbReference>
<dbReference type="PRINTS" id="PR00085">
    <property type="entry name" value="THFDHDRGNASE"/>
</dbReference>
<dbReference type="FunFam" id="3.40.50.720:FF:000094">
    <property type="entry name" value="Bifunctional protein FolD"/>
    <property type="match status" value="1"/>
</dbReference>
<feature type="binding site" evidence="12">
    <location>
        <position position="216"/>
    </location>
    <ligand>
        <name>NADP(+)</name>
        <dbReference type="ChEBI" id="CHEBI:58349"/>
    </ligand>
</feature>
<dbReference type="EC" id="1.5.1.5" evidence="12"/>
<dbReference type="InterPro" id="IPR000672">
    <property type="entry name" value="THF_DH/CycHdrlase"/>
</dbReference>
<evidence type="ECO:0000259" key="13">
    <source>
        <dbReference type="Pfam" id="PF00763"/>
    </source>
</evidence>
<keyword evidence="3 12" id="KW-0554">One-carbon metabolism</keyword>
<keyword evidence="7 12" id="KW-0521">NADP</keyword>
<dbReference type="InterPro" id="IPR036291">
    <property type="entry name" value="NAD(P)-bd_dom_sf"/>
</dbReference>
<comment type="caution">
    <text evidence="15">The sequence shown here is derived from an EMBL/GenBank/DDBJ whole genome shotgun (WGS) entry which is preliminary data.</text>
</comment>
<dbReference type="CDD" id="cd01080">
    <property type="entry name" value="NAD_bind_m-THF_DH_Cyclohyd"/>
    <property type="match status" value="1"/>
</dbReference>
<dbReference type="GO" id="GO:0000105">
    <property type="term" value="P:L-histidine biosynthetic process"/>
    <property type="evidence" value="ECO:0007669"/>
    <property type="project" value="UniProtKB-KW"/>
</dbReference>
<keyword evidence="6 12" id="KW-0378">Hydrolase</keyword>
<comment type="function">
    <text evidence="12">Catalyzes the oxidation of 5,10-methylenetetrahydrofolate to 5,10-methenyltetrahydrofolate and then the hydrolysis of 5,10-methenyltetrahydrofolate to 10-formyltetrahydrofolate.</text>
</comment>
<evidence type="ECO:0000259" key="14">
    <source>
        <dbReference type="Pfam" id="PF02882"/>
    </source>
</evidence>
<comment type="catalytic activity">
    <reaction evidence="12">
        <text>(6R)-5,10-methenyltetrahydrofolate + H2O = (6R)-10-formyltetrahydrofolate + H(+)</text>
        <dbReference type="Rhea" id="RHEA:23700"/>
        <dbReference type="ChEBI" id="CHEBI:15377"/>
        <dbReference type="ChEBI" id="CHEBI:15378"/>
        <dbReference type="ChEBI" id="CHEBI:57455"/>
        <dbReference type="ChEBI" id="CHEBI:195366"/>
        <dbReference type="EC" id="3.5.4.9"/>
    </reaction>
</comment>
<keyword evidence="11 12" id="KW-0511">Multifunctional enzyme</keyword>
<dbReference type="GO" id="GO:0035999">
    <property type="term" value="P:tetrahydrofolate interconversion"/>
    <property type="evidence" value="ECO:0007669"/>
    <property type="project" value="UniProtKB-UniRule"/>
</dbReference>
<comment type="subunit">
    <text evidence="2 12">Homodimer.</text>
</comment>
<dbReference type="PROSITE" id="PS00767">
    <property type="entry name" value="THF_DHG_CYH_2"/>
    <property type="match status" value="1"/>
</dbReference>
<keyword evidence="5 12" id="KW-0658">Purine biosynthesis</keyword>
<dbReference type="InterPro" id="IPR046346">
    <property type="entry name" value="Aminoacid_DH-like_N_sf"/>
</dbReference>
<evidence type="ECO:0000256" key="5">
    <source>
        <dbReference type="ARBA" id="ARBA00022755"/>
    </source>
</evidence>
<keyword evidence="10 12" id="KW-0486">Methionine biosynthesis</keyword>
<accession>A0A1G2SYB9</accession>
<dbReference type="InterPro" id="IPR020630">
    <property type="entry name" value="THF_DH/CycHdrlase_cat_dom"/>
</dbReference>
<comment type="pathway">
    <text evidence="1 12">One-carbon metabolism; tetrahydrofolate interconversion.</text>
</comment>
<dbReference type="GO" id="GO:0005829">
    <property type="term" value="C:cytosol"/>
    <property type="evidence" value="ECO:0007669"/>
    <property type="project" value="TreeGrafter"/>
</dbReference>